<protein>
    <submittedName>
        <fullName evidence="2">Rhs element Vgr protein</fullName>
    </submittedName>
</protein>
<proteinExistence type="predicted"/>
<feature type="domain" description="Gp5/Type VI secretion system Vgr protein OB-fold" evidence="1">
    <location>
        <begin position="25"/>
        <end position="97"/>
    </location>
</feature>
<dbReference type="InterPro" id="IPR037026">
    <property type="entry name" value="Vgr_OB-fold_dom_sf"/>
</dbReference>
<dbReference type="OrthoDB" id="1907165at2"/>
<dbReference type="EMBL" id="FCOB02000041">
    <property type="protein sequence ID" value="SAK99717.1"/>
    <property type="molecule type" value="Genomic_DNA"/>
</dbReference>
<accession>A0A158E1A8</accession>
<dbReference type="SUPFAM" id="SSF69349">
    <property type="entry name" value="Phage fibre proteins"/>
    <property type="match status" value="1"/>
</dbReference>
<evidence type="ECO:0000259" key="1">
    <source>
        <dbReference type="Pfam" id="PF04717"/>
    </source>
</evidence>
<comment type="caution">
    <text evidence="2">The sequence shown here is derived from an EMBL/GenBank/DDBJ whole genome shotgun (WGS) entry which is preliminary data.</text>
</comment>
<dbReference type="Pfam" id="PF04717">
    <property type="entry name" value="Phage_base_V"/>
    <property type="match status" value="1"/>
</dbReference>
<keyword evidence="3" id="KW-1185">Reference proteome</keyword>
<dbReference type="Proteomes" id="UP000054978">
    <property type="component" value="Unassembled WGS sequence"/>
</dbReference>
<dbReference type="STRING" id="1777144.AWB83_06130"/>
<dbReference type="InterPro" id="IPR006531">
    <property type="entry name" value="Gp5/Vgr_OB"/>
</dbReference>
<reference evidence="2" key="1">
    <citation type="submission" date="2016-01" db="EMBL/GenBank/DDBJ databases">
        <authorList>
            <person name="Peeters C."/>
        </authorList>
    </citation>
    <scope>NUCLEOTIDE SEQUENCE [LARGE SCALE GENOMIC DNA]</scope>
    <source>
        <strain evidence="2">LMG 29326</strain>
    </source>
</reference>
<dbReference type="AlphaFoldDB" id="A0A158E1A8"/>
<dbReference type="RefSeq" id="WP_087049433.1">
    <property type="nucleotide sequence ID" value="NZ_FCOB02000041.1"/>
</dbReference>
<dbReference type="SUPFAM" id="SSF69255">
    <property type="entry name" value="gp5 N-terminal domain-like"/>
    <property type="match status" value="1"/>
</dbReference>
<evidence type="ECO:0000313" key="3">
    <source>
        <dbReference type="Proteomes" id="UP000054978"/>
    </source>
</evidence>
<sequence length="213" mass="22773">MSEQYAGPRETSLEAGGFVKGVALALVADNHDPDGLARIKVSYPWHSQPTESYWARIAVPMAGNGRGAVFLPEVGDEVLVVFEREDMRFPFVLGGLWNGKDKPPESNSNGRNDIRVIKTRKGHTLLFDDSEGNGRVELQLADGKRLAIDDSGLKLDDGSGNVLTIDTRGGAMSLKAGQRISLQAPSISLEATGSLSLKANASVEVKGMPVSIN</sequence>
<name>A0A158E1A8_9BURK</name>
<organism evidence="2 3">
    <name type="scientific">Caballeronia ptereochthonis</name>
    <dbReference type="NCBI Taxonomy" id="1777144"/>
    <lineage>
        <taxon>Bacteria</taxon>
        <taxon>Pseudomonadati</taxon>
        <taxon>Pseudomonadota</taxon>
        <taxon>Betaproteobacteria</taxon>
        <taxon>Burkholderiales</taxon>
        <taxon>Burkholderiaceae</taxon>
        <taxon>Caballeronia</taxon>
    </lineage>
</organism>
<gene>
    <name evidence="2" type="ORF">AWB83_06130</name>
</gene>
<evidence type="ECO:0000313" key="2">
    <source>
        <dbReference type="EMBL" id="SAK99717.1"/>
    </source>
</evidence>
<dbReference type="Gene3D" id="2.40.50.230">
    <property type="entry name" value="Gp5 N-terminal domain"/>
    <property type="match status" value="1"/>
</dbReference>